<organism evidence="4 5">
    <name type="scientific">Pseudocercospora eumusae</name>
    <dbReference type="NCBI Taxonomy" id="321146"/>
    <lineage>
        <taxon>Eukaryota</taxon>
        <taxon>Fungi</taxon>
        <taxon>Dikarya</taxon>
        <taxon>Ascomycota</taxon>
        <taxon>Pezizomycotina</taxon>
        <taxon>Dothideomycetes</taxon>
        <taxon>Dothideomycetidae</taxon>
        <taxon>Mycosphaerellales</taxon>
        <taxon>Mycosphaerellaceae</taxon>
        <taxon>Pseudocercospora</taxon>
    </lineage>
</organism>
<evidence type="ECO:0000259" key="3">
    <source>
        <dbReference type="PROSITE" id="PS50048"/>
    </source>
</evidence>
<keyword evidence="5" id="KW-1185">Reference proteome</keyword>
<dbReference type="OrthoDB" id="2328572at2759"/>
<proteinExistence type="predicted"/>
<dbReference type="SUPFAM" id="SSF57701">
    <property type="entry name" value="Zn2/Cys6 DNA-binding domain"/>
    <property type="match status" value="1"/>
</dbReference>
<evidence type="ECO:0000313" key="5">
    <source>
        <dbReference type="Proteomes" id="UP000070133"/>
    </source>
</evidence>
<keyword evidence="1" id="KW-0539">Nucleus</keyword>
<dbReference type="Pfam" id="PF00172">
    <property type="entry name" value="Zn_clus"/>
    <property type="match status" value="1"/>
</dbReference>
<evidence type="ECO:0000313" key="4">
    <source>
        <dbReference type="EMBL" id="KXS99365.1"/>
    </source>
</evidence>
<comment type="caution">
    <text evidence="4">The sequence shown here is derived from an EMBL/GenBank/DDBJ whole genome shotgun (WGS) entry which is preliminary data.</text>
</comment>
<dbReference type="STRING" id="321146.A0A139HA93"/>
<dbReference type="Gene3D" id="4.10.240.10">
    <property type="entry name" value="Zn(2)-C6 fungal-type DNA-binding domain"/>
    <property type="match status" value="1"/>
</dbReference>
<dbReference type="InterPro" id="IPR001138">
    <property type="entry name" value="Zn2Cys6_DnaBD"/>
</dbReference>
<dbReference type="CDD" id="cd00067">
    <property type="entry name" value="GAL4"/>
    <property type="match status" value="1"/>
</dbReference>
<dbReference type="SMART" id="SM00066">
    <property type="entry name" value="GAL4"/>
    <property type="match status" value="1"/>
</dbReference>
<name>A0A139HA93_9PEZI</name>
<dbReference type="GO" id="GO:0000981">
    <property type="term" value="F:DNA-binding transcription factor activity, RNA polymerase II-specific"/>
    <property type="evidence" value="ECO:0007669"/>
    <property type="project" value="InterPro"/>
</dbReference>
<evidence type="ECO:0000256" key="1">
    <source>
        <dbReference type="ARBA" id="ARBA00023242"/>
    </source>
</evidence>
<dbReference type="Proteomes" id="UP000070133">
    <property type="component" value="Unassembled WGS sequence"/>
</dbReference>
<feature type="region of interest" description="Disordered" evidence="2">
    <location>
        <begin position="48"/>
        <end position="68"/>
    </location>
</feature>
<accession>A0A139HA93</accession>
<dbReference type="AlphaFoldDB" id="A0A139HA93"/>
<dbReference type="GO" id="GO:0008270">
    <property type="term" value="F:zinc ion binding"/>
    <property type="evidence" value="ECO:0007669"/>
    <property type="project" value="InterPro"/>
</dbReference>
<dbReference type="PROSITE" id="PS50048">
    <property type="entry name" value="ZN2_CY6_FUNGAL_2"/>
    <property type="match status" value="1"/>
</dbReference>
<protein>
    <recommendedName>
        <fullName evidence="3">Zn(2)-C6 fungal-type domain-containing protein</fullName>
    </recommendedName>
</protein>
<gene>
    <name evidence="4" type="ORF">AC578_8978</name>
</gene>
<dbReference type="EMBL" id="LFZN01000093">
    <property type="protein sequence ID" value="KXS99365.1"/>
    <property type="molecule type" value="Genomic_DNA"/>
</dbReference>
<feature type="domain" description="Zn(2)-C6 fungal-type" evidence="3">
    <location>
        <begin position="14"/>
        <end position="44"/>
    </location>
</feature>
<dbReference type="InterPro" id="IPR036864">
    <property type="entry name" value="Zn2-C6_fun-type_DNA-bd_sf"/>
</dbReference>
<reference evidence="4 5" key="1">
    <citation type="submission" date="2015-07" db="EMBL/GenBank/DDBJ databases">
        <title>Comparative genomics of the Sigatoka disease complex on banana suggests a link between parallel evolutionary changes in Pseudocercospora fijiensis and Pseudocercospora eumusae and increased virulence on the banana host.</title>
        <authorList>
            <person name="Chang T.-C."/>
            <person name="Salvucci A."/>
            <person name="Crous P.W."/>
            <person name="Stergiopoulos I."/>
        </authorList>
    </citation>
    <scope>NUCLEOTIDE SEQUENCE [LARGE SCALE GENOMIC DNA]</scope>
    <source>
        <strain evidence="4 5">CBS 114824</strain>
    </source>
</reference>
<evidence type="ECO:0000256" key="2">
    <source>
        <dbReference type="SAM" id="MobiDB-lite"/>
    </source>
</evidence>
<sequence length="341" mass="37541">MSLPTSSQKLHTNACDQCYRRKQACTKELPTCGRCQIDGRKCTYSEARTAGRPRKIRTDPSLGSTAGPVKQGDAGVILKNSSSQYTNDTAFYNEYASCSVSSSVGSLQDPMEILFPGALPIPTSGTLHNVRTDSDLSENSTGREMQSIQEEGFLGPAQDGSHALVTFNGVEFNGNPFSTSLPVPDHADFVGSDAQHQDIEDLLQFVNHTAPYDPGKFDRSAETLAAIHRAFDICERLVMTEGMYAREARFLLLLAVLQQVDSILSLHESSLQLSYRDSLRAIMLLSTLEHPERFGYEDSADGADQLEHLKQFASQLQEQLGLRLERMRNDCSLTTTMSLSS</sequence>